<protein>
    <submittedName>
        <fullName evidence="2">3960_t:CDS:1</fullName>
    </submittedName>
</protein>
<gene>
    <name evidence="2" type="ORF">FWILDA_LOCUS2241</name>
</gene>
<dbReference type="EMBL" id="CAMKVN010000249">
    <property type="protein sequence ID" value="CAI2165783.1"/>
    <property type="molecule type" value="Genomic_DNA"/>
</dbReference>
<accession>A0A9W4WR32</accession>
<evidence type="ECO:0000256" key="1">
    <source>
        <dbReference type="SAM" id="MobiDB-lite"/>
    </source>
</evidence>
<proteinExistence type="predicted"/>
<keyword evidence="3" id="KW-1185">Reference proteome</keyword>
<sequence length="284" mass="33481">EEENQHIMEYLKDTYLEILKERQDKVLLVPKERRTKKKNSREQIKKGTDSDDEEAMEEYVLFDESNEIILIDSIDESRLKEGAVLPIPEAILIYHVPIVLRTQFRTWTFGRPVSAKNHRDKSVYNTGLGYWDFDLTQQILYECTKFSKNEMNKIVQDSANHVHWSPQPTPEYLQQYSDSNYFPFLSLYNISKQGAKTEEEHKFIIIYPLFNIIRLLKILGHPINLKPFGEVAHGLEWTLAGFEMQWTGLYRFGLIKHYHIPSNKENCASFEDAFCLLKELEKIN</sequence>
<evidence type="ECO:0000313" key="3">
    <source>
        <dbReference type="Proteomes" id="UP001153678"/>
    </source>
</evidence>
<dbReference type="Proteomes" id="UP001153678">
    <property type="component" value="Unassembled WGS sequence"/>
</dbReference>
<feature type="compositionally biased region" description="Basic and acidic residues" evidence="1">
    <location>
        <begin position="40"/>
        <end position="49"/>
    </location>
</feature>
<dbReference type="AlphaFoldDB" id="A0A9W4WR32"/>
<evidence type="ECO:0000313" key="2">
    <source>
        <dbReference type="EMBL" id="CAI2165783.1"/>
    </source>
</evidence>
<organism evidence="2 3">
    <name type="scientific">Funneliformis geosporum</name>
    <dbReference type="NCBI Taxonomy" id="1117311"/>
    <lineage>
        <taxon>Eukaryota</taxon>
        <taxon>Fungi</taxon>
        <taxon>Fungi incertae sedis</taxon>
        <taxon>Mucoromycota</taxon>
        <taxon>Glomeromycotina</taxon>
        <taxon>Glomeromycetes</taxon>
        <taxon>Glomerales</taxon>
        <taxon>Glomeraceae</taxon>
        <taxon>Funneliformis</taxon>
    </lineage>
</organism>
<reference evidence="2" key="1">
    <citation type="submission" date="2022-08" db="EMBL/GenBank/DDBJ databases">
        <authorList>
            <person name="Kallberg Y."/>
            <person name="Tangrot J."/>
            <person name="Rosling A."/>
        </authorList>
    </citation>
    <scope>NUCLEOTIDE SEQUENCE</scope>
    <source>
        <strain evidence="2">Wild A</strain>
    </source>
</reference>
<name>A0A9W4WR32_9GLOM</name>
<feature type="region of interest" description="Disordered" evidence="1">
    <location>
        <begin position="31"/>
        <end position="52"/>
    </location>
</feature>
<comment type="caution">
    <text evidence="2">The sequence shown here is derived from an EMBL/GenBank/DDBJ whole genome shotgun (WGS) entry which is preliminary data.</text>
</comment>
<feature type="non-terminal residue" evidence="2">
    <location>
        <position position="1"/>
    </location>
</feature>